<evidence type="ECO:0000259" key="4">
    <source>
        <dbReference type="PROSITE" id="PS50405"/>
    </source>
</evidence>
<dbReference type="GO" id="GO:0005737">
    <property type="term" value="C:cytoplasm"/>
    <property type="evidence" value="ECO:0007669"/>
    <property type="project" value="TreeGrafter"/>
</dbReference>
<dbReference type="InterPro" id="IPR010987">
    <property type="entry name" value="Glutathione-S-Trfase_C-like"/>
</dbReference>
<protein>
    <submittedName>
        <fullName evidence="5">Uncharacterized protein</fullName>
    </submittedName>
</protein>
<comment type="similarity">
    <text evidence="1 2">Belongs to the GST superfamily.</text>
</comment>
<evidence type="ECO:0000256" key="2">
    <source>
        <dbReference type="RuleBase" id="RU003494"/>
    </source>
</evidence>
<feature type="domain" description="GST N-terminal" evidence="3">
    <location>
        <begin position="3"/>
        <end position="85"/>
    </location>
</feature>
<dbReference type="InterPro" id="IPR036282">
    <property type="entry name" value="Glutathione-S-Trfase_C_sf"/>
</dbReference>
<comment type="caution">
    <text evidence="5">The sequence shown here is derived from an EMBL/GenBank/DDBJ whole genome shotgun (WGS) entry which is preliminary data.</text>
</comment>
<dbReference type="PROSITE" id="PS50405">
    <property type="entry name" value="GST_CTER"/>
    <property type="match status" value="1"/>
</dbReference>
<dbReference type="InterPro" id="IPR004045">
    <property type="entry name" value="Glutathione_S-Trfase_N"/>
</dbReference>
<proteinExistence type="inferred from homology"/>
<dbReference type="FunFam" id="3.40.30.10:FF:000148">
    <property type="entry name" value="Elongation factor 1B gamma"/>
    <property type="match status" value="1"/>
</dbReference>
<evidence type="ECO:0000313" key="6">
    <source>
        <dbReference type="Proteomes" id="UP000572817"/>
    </source>
</evidence>
<evidence type="ECO:0000313" key="5">
    <source>
        <dbReference type="EMBL" id="KAF4303809.1"/>
    </source>
</evidence>
<reference evidence="5" key="1">
    <citation type="submission" date="2020-04" db="EMBL/GenBank/DDBJ databases">
        <title>Genome Assembly and Annotation of Botryosphaeria dothidea sdau 11-99, a Latent Pathogen of Apple Fruit Ring Rot in China.</title>
        <authorList>
            <person name="Yu C."/>
            <person name="Diao Y."/>
            <person name="Lu Q."/>
            <person name="Zhao J."/>
            <person name="Cui S."/>
            <person name="Peng C."/>
            <person name="He B."/>
            <person name="Liu H."/>
        </authorList>
    </citation>
    <scope>NUCLEOTIDE SEQUENCE [LARGE SCALE GENOMIC DNA]</scope>
    <source>
        <strain evidence="5">Sdau11-99</strain>
    </source>
</reference>
<dbReference type="SFLD" id="SFLDG00358">
    <property type="entry name" value="Main_(cytGST)"/>
    <property type="match status" value="1"/>
</dbReference>
<dbReference type="AlphaFoldDB" id="A0A8H4IN07"/>
<dbReference type="SFLD" id="SFLDS00019">
    <property type="entry name" value="Glutathione_Transferase_(cytos"/>
    <property type="match status" value="1"/>
</dbReference>
<dbReference type="FunFam" id="1.20.1050.10:FF:000006">
    <property type="entry name" value="Elongation factor 1 gamma"/>
    <property type="match status" value="1"/>
</dbReference>
<dbReference type="PROSITE" id="PS50404">
    <property type="entry name" value="GST_NTER"/>
    <property type="match status" value="1"/>
</dbReference>
<dbReference type="InterPro" id="IPR036249">
    <property type="entry name" value="Thioredoxin-like_sf"/>
</dbReference>
<sequence length="221" mass="24553">MAPIGKLYSYMPNARAMKIQAAAKLNEIDIEVVADFQMGITNKTPEFLSKFPAGKVPAFEGADGTFIAESDAIAQYVAESGARATELLGTTPADRASVRQWVCFTESEVMGTILSLVLWRVGYAPYSKQAEKSGIEALTYALGVVEKRLEDRTWVALDRLSLADITLASGLYWGYMHIIDKAMRQRFPRAVKWYLRTTNYPGVKDVFGPPNMIDVRRTPDS</sequence>
<dbReference type="PANTHER" id="PTHR43986">
    <property type="entry name" value="ELONGATION FACTOR 1-GAMMA"/>
    <property type="match status" value="1"/>
</dbReference>
<dbReference type="GO" id="GO:0006414">
    <property type="term" value="P:translational elongation"/>
    <property type="evidence" value="ECO:0007669"/>
    <property type="project" value="TreeGrafter"/>
</dbReference>
<dbReference type="InterPro" id="IPR004046">
    <property type="entry name" value="GST_C"/>
</dbReference>
<dbReference type="CDD" id="cd03181">
    <property type="entry name" value="GST_C_EF1Bgamma_like"/>
    <property type="match status" value="1"/>
</dbReference>
<dbReference type="OrthoDB" id="249703at2759"/>
<evidence type="ECO:0000259" key="3">
    <source>
        <dbReference type="PROSITE" id="PS50404"/>
    </source>
</evidence>
<dbReference type="GO" id="GO:0005634">
    <property type="term" value="C:nucleus"/>
    <property type="evidence" value="ECO:0007669"/>
    <property type="project" value="TreeGrafter"/>
</dbReference>
<dbReference type="SUPFAM" id="SSF52833">
    <property type="entry name" value="Thioredoxin-like"/>
    <property type="match status" value="1"/>
</dbReference>
<dbReference type="EMBL" id="WWBZ02000051">
    <property type="protein sequence ID" value="KAF4303809.1"/>
    <property type="molecule type" value="Genomic_DNA"/>
</dbReference>
<name>A0A8H4IN07_9PEZI</name>
<dbReference type="Pfam" id="PF02798">
    <property type="entry name" value="GST_N"/>
    <property type="match status" value="1"/>
</dbReference>
<accession>A0A8H4IN07</accession>
<dbReference type="Pfam" id="PF00043">
    <property type="entry name" value="GST_C"/>
    <property type="match status" value="1"/>
</dbReference>
<dbReference type="Gene3D" id="3.40.30.10">
    <property type="entry name" value="Glutaredoxin"/>
    <property type="match status" value="1"/>
</dbReference>
<organism evidence="5 6">
    <name type="scientific">Botryosphaeria dothidea</name>
    <dbReference type="NCBI Taxonomy" id="55169"/>
    <lineage>
        <taxon>Eukaryota</taxon>
        <taxon>Fungi</taxon>
        <taxon>Dikarya</taxon>
        <taxon>Ascomycota</taxon>
        <taxon>Pezizomycotina</taxon>
        <taxon>Dothideomycetes</taxon>
        <taxon>Dothideomycetes incertae sedis</taxon>
        <taxon>Botryosphaeriales</taxon>
        <taxon>Botryosphaeriaceae</taxon>
        <taxon>Botryosphaeria</taxon>
    </lineage>
</organism>
<dbReference type="PANTHER" id="PTHR43986:SF10">
    <property type="entry name" value="ELONGATION FACTOR EEF-1B GAMMA SUBUNIT, PUTATIVE (AFU_ORTHOLOGUE AFUA_1G17120)-RELATED"/>
    <property type="match status" value="1"/>
</dbReference>
<feature type="domain" description="GST C-terminal" evidence="4">
    <location>
        <begin position="91"/>
        <end position="221"/>
    </location>
</feature>
<keyword evidence="6" id="KW-1185">Reference proteome</keyword>
<dbReference type="SUPFAM" id="SSF47616">
    <property type="entry name" value="GST C-terminal domain-like"/>
    <property type="match status" value="1"/>
</dbReference>
<dbReference type="InterPro" id="IPR050802">
    <property type="entry name" value="EF-GSTs"/>
</dbReference>
<dbReference type="InterPro" id="IPR040079">
    <property type="entry name" value="Glutathione_S-Trfase"/>
</dbReference>
<dbReference type="CDD" id="cd03044">
    <property type="entry name" value="GST_N_EF1Bgamma"/>
    <property type="match status" value="1"/>
</dbReference>
<gene>
    <name evidence="5" type="ORF">GTA08_BOTSDO07628</name>
</gene>
<dbReference type="Proteomes" id="UP000572817">
    <property type="component" value="Unassembled WGS sequence"/>
</dbReference>
<dbReference type="Gene3D" id="1.20.1050.10">
    <property type="match status" value="1"/>
</dbReference>
<evidence type="ECO:0000256" key="1">
    <source>
        <dbReference type="ARBA" id="ARBA00007409"/>
    </source>
</evidence>